<name>A0AAU8B6U7_9VIRU</name>
<evidence type="ECO:0000256" key="3">
    <source>
        <dbReference type="ARBA" id="ARBA00022431"/>
    </source>
</evidence>
<dbReference type="InterPro" id="IPR003514">
    <property type="entry name" value="Microviridae_protein_F"/>
</dbReference>
<dbReference type="EMBL" id="PP511784">
    <property type="protein sequence ID" value="XCD07331.1"/>
    <property type="molecule type" value="Genomic_DNA"/>
</dbReference>
<dbReference type="InterPro" id="IPR037002">
    <property type="entry name" value="Microviridae_protein_F_sf"/>
</dbReference>
<keyword evidence="4" id="KW-0167">Capsid protein</keyword>
<keyword evidence="3" id="KW-1140">T=1 icosahedral capsid protein</keyword>
<dbReference type="InterPro" id="IPR016184">
    <property type="entry name" value="Capsid/spike_ssDNA_virus"/>
</dbReference>
<protein>
    <submittedName>
        <fullName evidence="6">Major capsid protein</fullName>
    </submittedName>
</protein>
<comment type="subcellular location">
    <subcellularLocation>
        <location evidence="1">Virion</location>
    </subcellularLocation>
</comment>
<evidence type="ECO:0000256" key="2">
    <source>
        <dbReference type="ARBA" id="ARBA00009963"/>
    </source>
</evidence>
<dbReference type="GO" id="GO:0005198">
    <property type="term" value="F:structural molecule activity"/>
    <property type="evidence" value="ECO:0007669"/>
    <property type="project" value="InterPro"/>
</dbReference>
<evidence type="ECO:0000313" key="6">
    <source>
        <dbReference type="EMBL" id="XCD07331.1"/>
    </source>
</evidence>
<dbReference type="GO" id="GO:0039615">
    <property type="term" value="C:T=1 icosahedral viral capsid"/>
    <property type="evidence" value="ECO:0007669"/>
    <property type="project" value="UniProtKB-KW"/>
</dbReference>
<reference evidence="6" key="1">
    <citation type="submission" date="2024-03" db="EMBL/GenBank/DDBJ databases">
        <title>Diverse circular DNA viruses in blood, oral, and fecal samples of captive lemurs.</title>
        <authorList>
            <person name="Paietta E.N."/>
            <person name="Kraberger S."/>
            <person name="Lund M.C."/>
            <person name="Custer J.M."/>
            <person name="Vargas K.M."/>
            <person name="Ehmke E.E."/>
            <person name="Yoder A.D."/>
            <person name="Varsani A."/>
        </authorList>
    </citation>
    <scope>NUCLEOTIDE SEQUENCE</scope>
    <source>
        <strain evidence="6">Duke_27FS_14</strain>
    </source>
</reference>
<evidence type="ECO:0000256" key="1">
    <source>
        <dbReference type="ARBA" id="ARBA00004328"/>
    </source>
</evidence>
<dbReference type="SUPFAM" id="SSF88645">
    <property type="entry name" value="ssDNA viruses"/>
    <property type="match status" value="1"/>
</dbReference>
<proteinExistence type="inferred from homology"/>
<dbReference type="Gene3D" id="2.60.169.10">
    <property type="entry name" value="Microviridae F protein"/>
    <property type="match status" value="2"/>
</dbReference>
<accession>A0AAU8B6U7</accession>
<sequence length="567" mass="63459">MNRNSEQHFSQLPHAQIPRAQFKRDFSLLTTINEGDLVPIYVDEVLPADTAKINLNGLIRMATPLYPVMDNCYCDFYFFFVPARLLWEHFQNLMGQNDSTFWAETTEYTTPQVTAPEGGWDVGTIADYMGIPTGVEDISVNALPFRAYAKIWNEWFRDENLQQPVVQDIDDATNEGSNAGTALTDAQNGGLPLKVAKYKDYFTSALPAPQRGPSVEIPIGVTITGSLTQDEAYDAPVYTQSTTTGLTGTVMKFYKAGTTTEYSGSSYTKLGYNSGLFGGTDSEIPTSQQNLAPSNLYAKINATNIDLNIDSSSGAQATINQLRQAIALQHIYERDARTGTRYKEILQGAWGVTSPDARLDRSEYIGGYRLPININQVIQTSATDSTSPQGNTAAYSMTTVSKHMATYSATEHGYILGLAAIRVDHSYQQGLSRMWTRSDRFSYYDPMLANLGEQAILNKEIYAQGTDKDDEVFGYQEAWADYRYRTNMVTSEMRSQYEQTLDAWHYADYYTTLPTLSAGWIQESTENIDRTLAVQSETSHQFIANFFFDQTWTRPMPVYSIPGLNTI</sequence>
<comment type="similarity">
    <text evidence="2">Belongs to the microviridae F protein family.</text>
</comment>
<evidence type="ECO:0000256" key="5">
    <source>
        <dbReference type="ARBA" id="ARBA00022844"/>
    </source>
</evidence>
<dbReference type="Pfam" id="PF02305">
    <property type="entry name" value="Phage_F"/>
    <property type="match status" value="1"/>
</dbReference>
<organism evidence="6">
    <name type="scientific">Dulem virus 206</name>
    <dbReference type="NCBI Taxonomy" id="3145683"/>
    <lineage>
        <taxon>Viruses</taxon>
        <taxon>Monodnaviria</taxon>
        <taxon>Sangervirae</taxon>
        <taxon>Phixviricota</taxon>
        <taxon>Malgrandaviricetes</taxon>
        <taxon>Petitvirales</taxon>
        <taxon>Microviridae</taxon>
        <taxon>Microvirus</taxon>
    </lineage>
</organism>
<evidence type="ECO:0000256" key="4">
    <source>
        <dbReference type="ARBA" id="ARBA00022561"/>
    </source>
</evidence>
<keyword evidence="5" id="KW-0946">Virion</keyword>